<protein>
    <recommendedName>
        <fullName evidence="4">Lipocalin-like domain-containing protein</fullName>
    </recommendedName>
</protein>
<dbReference type="STRING" id="530564.Psta_1528"/>
<evidence type="ECO:0000313" key="3">
    <source>
        <dbReference type="Proteomes" id="UP000001887"/>
    </source>
</evidence>
<keyword evidence="1" id="KW-0732">Signal</keyword>
<dbReference type="KEGG" id="psl:Psta_1528"/>
<feature type="chain" id="PRO_5003034377" description="Lipocalin-like domain-containing protein" evidence="1">
    <location>
        <begin position="18"/>
        <end position="143"/>
    </location>
</feature>
<organism evidence="2 3">
    <name type="scientific">Pirellula staleyi (strain ATCC 27377 / DSM 6068 / ICPB 4128)</name>
    <name type="common">Pirella staleyi</name>
    <dbReference type="NCBI Taxonomy" id="530564"/>
    <lineage>
        <taxon>Bacteria</taxon>
        <taxon>Pseudomonadati</taxon>
        <taxon>Planctomycetota</taxon>
        <taxon>Planctomycetia</taxon>
        <taxon>Pirellulales</taxon>
        <taxon>Pirellulaceae</taxon>
        <taxon>Pirellula</taxon>
    </lineage>
</organism>
<dbReference type="EMBL" id="CP001848">
    <property type="protein sequence ID" value="ADB16203.1"/>
    <property type="molecule type" value="Genomic_DNA"/>
</dbReference>
<keyword evidence="3" id="KW-1185">Reference proteome</keyword>
<name>D2QXL8_PIRSD</name>
<sequence precursor="true">MKRIFALLLLTLSISYTGCGSSGPAPVEKLPGRWYGRMVVDTEAVAGKLKPDQIAQLESMEMGFEFAADGAMVLTAFQGDQPQDSLGTWELVSQDANLLKIRSHEKGGEPKDINIEFDGDDTFYMPLKTEVADIGAMRFERVR</sequence>
<dbReference type="HOGENOM" id="CLU_1804408_0_0_0"/>
<evidence type="ECO:0008006" key="4">
    <source>
        <dbReference type="Google" id="ProtNLM"/>
    </source>
</evidence>
<evidence type="ECO:0000313" key="2">
    <source>
        <dbReference type="EMBL" id="ADB16203.1"/>
    </source>
</evidence>
<feature type="signal peptide" evidence="1">
    <location>
        <begin position="1"/>
        <end position="17"/>
    </location>
</feature>
<dbReference type="OrthoDB" id="9845393at2"/>
<proteinExistence type="predicted"/>
<dbReference type="Proteomes" id="UP000001887">
    <property type="component" value="Chromosome"/>
</dbReference>
<accession>D2QXL8</accession>
<gene>
    <name evidence="2" type="ordered locus">Psta_1528</name>
</gene>
<dbReference type="AlphaFoldDB" id="D2QXL8"/>
<reference evidence="2 3" key="1">
    <citation type="journal article" date="2009" name="Stand. Genomic Sci.">
        <title>Complete genome sequence of Pirellula staleyi type strain (ATCC 27377).</title>
        <authorList>
            <person name="Clum A."/>
            <person name="Tindall B.J."/>
            <person name="Sikorski J."/>
            <person name="Ivanova N."/>
            <person name="Mavrommatis K."/>
            <person name="Lucas S."/>
            <person name="Glavina del Rio T."/>
            <person name="Nolan M."/>
            <person name="Chen F."/>
            <person name="Tice H."/>
            <person name="Pitluck S."/>
            <person name="Cheng J.F."/>
            <person name="Chertkov O."/>
            <person name="Brettin T."/>
            <person name="Han C."/>
            <person name="Detter J.C."/>
            <person name="Kuske C."/>
            <person name="Bruce D."/>
            <person name="Goodwin L."/>
            <person name="Ovchinikova G."/>
            <person name="Pati A."/>
            <person name="Mikhailova N."/>
            <person name="Chen A."/>
            <person name="Palaniappan K."/>
            <person name="Land M."/>
            <person name="Hauser L."/>
            <person name="Chang Y.J."/>
            <person name="Jeffries C.D."/>
            <person name="Chain P."/>
            <person name="Rohde M."/>
            <person name="Goker M."/>
            <person name="Bristow J."/>
            <person name="Eisen J.A."/>
            <person name="Markowitz V."/>
            <person name="Hugenholtz P."/>
            <person name="Kyrpides N.C."/>
            <person name="Klenk H.P."/>
            <person name="Lapidus A."/>
        </authorList>
    </citation>
    <scope>NUCLEOTIDE SEQUENCE [LARGE SCALE GENOMIC DNA]</scope>
    <source>
        <strain evidence="3">ATCC 27377 / DSM 6068 / ICPB 4128</strain>
    </source>
</reference>
<evidence type="ECO:0000256" key="1">
    <source>
        <dbReference type="SAM" id="SignalP"/>
    </source>
</evidence>